<feature type="coiled-coil region" evidence="6">
    <location>
        <begin position="187"/>
        <end position="214"/>
    </location>
</feature>
<comment type="subcellular location">
    <subcellularLocation>
        <location evidence="1">Nucleus</location>
    </subcellularLocation>
</comment>
<evidence type="ECO:0000256" key="1">
    <source>
        <dbReference type="ARBA" id="ARBA00004123"/>
    </source>
</evidence>
<dbReference type="SMART" id="SM00353">
    <property type="entry name" value="HLH"/>
    <property type="match status" value="1"/>
</dbReference>
<evidence type="ECO:0000256" key="5">
    <source>
        <dbReference type="ARBA" id="ARBA00023242"/>
    </source>
</evidence>
<dbReference type="PANTHER" id="PTHR45959">
    <property type="entry name" value="BHLH TRANSCRIPTION FACTOR"/>
    <property type="match status" value="1"/>
</dbReference>
<comment type="similarity">
    <text evidence="2">Belongs to the bHLH protein family.</text>
</comment>
<gene>
    <name evidence="10" type="primary">LOC109721667</name>
</gene>
<dbReference type="Gene3D" id="4.10.280.10">
    <property type="entry name" value="Helix-loop-helix DNA-binding domain"/>
    <property type="match status" value="1"/>
</dbReference>
<evidence type="ECO:0000256" key="3">
    <source>
        <dbReference type="ARBA" id="ARBA00023015"/>
    </source>
</evidence>
<evidence type="ECO:0000313" key="9">
    <source>
        <dbReference type="Proteomes" id="UP000515123"/>
    </source>
</evidence>
<dbReference type="GO" id="GO:0046983">
    <property type="term" value="F:protein dimerization activity"/>
    <property type="evidence" value="ECO:0007669"/>
    <property type="project" value="InterPro"/>
</dbReference>
<evidence type="ECO:0000259" key="8">
    <source>
        <dbReference type="PROSITE" id="PS50888"/>
    </source>
</evidence>
<dbReference type="Proteomes" id="UP000515123">
    <property type="component" value="Linkage group 15"/>
</dbReference>
<evidence type="ECO:0000256" key="2">
    <source>
        <dbReference type="ARBA" id="ARBA00005510"/>
    </source>
</evidence>
<keyword evidence="4" id="KW-0804">Transcription</keyword>
<reference evidence="9" key="1">
    <citation type="journal article" date="2015" name="Nat. Genet.">
        <title>The pineapple genome and the evolution of CAM photosynthesis.</title>
        <authorList>
            <person name="Ming R."/>
            <person name="VanBuren R."/>
            <person name="Wai C.M."/>
            <person name="Tang H."/>
            <person name="Schatz M.C."/>
            <person name="Bowers J.E."/>
            <person name="Lyons E."/>
            <person name="Wang M.L."/>
            <person name="Chen J."/>
            <person name="Biggers E."/>
            <person name="Zhang J."/>
            <person name="Huang L."/>
            <person name="Zhang L."/>
            <person name="Miao W."/>
            <person name="Zhang J."/>
            <person name="Ye Z."/>
            <person name="Miao C."/>
            <person name="Lin Z."/>
            <person name="Wang H."/>
            <person name="Zhou H."/>
            <person name="Yim W.C."/>
            <person name="Priest H.D."/>
            <person name="Zheng C."/>
            <person name="Woodhouse M."/>
            <person name="Edger P.P."/>
            <person name="Guyot R."/>
            <person name="Guo H.B."/>
            <person name="Guo H."/>
            <person name="Zheng G."/>
            <person name="Singh R."/>
            <person name="Sharma A."/>
            <person name="Min X."/>
            <person name="Zheng Y."/>
            <person name="Lee H."/>
            <person name="Gurtowski J."/>
            <person name="Sedlazeck F.J."/>
            <person name="Harkess A."/>
            <person name="McKain M.R."/>
            <person name="Liao Z."/>
            <person name="Fang J."/>
            <person name="Liu J."/>
            <person name="Zhang X."/>
            <person name="Zhang Q."/>
            <person name="Hu W."/>
            <person name="Qin Y."/>
            <person name="Wang K."/>
            <person name="Chen L.Y."/>
            <person name="Shirley N."/>
            <person name="Lin Y.R."/>
            <person name="Liu L.Y."/>
            <person name="Hernandez A.G."/>
            <person name="Wright C.L."/>
            <person name="Bulone V."/>
            <person name="Tuskan G.A."/>
            <person name="Heath K."/>
            <person name="Zee F."/>
            <person name="Moore P.H."/>
            <person name="Sunkar R."/>
            <person name="Leebens-Mack J.H."/>
            <person name="Mockler T."/>
            <person name="Bennetzen J.L."/>
            <person name="Freeling M."/>
            <person name="Sankoff D."/>
            <person name="Paterson A.H."/>
            <person name="Zhu X."/>
            <person name="Yang X."/>
            <person name="Smith J.A."/>
            <person name="Cushman J.C."/>
            <person name="Paull R.E."/>
            <person name="Yu Q."/>
        </authorList>
    </citation>
    <scope>NUCLEOTIDE SEQUENCE [LARGE SCALE GENOMIC DNA]</scope>
    <source>
        <strain evidence="9">cv. F153</strain>
    </source>
</reference>
<dbReference type="InterPro" id="IPR011598">
    <property type="entry name" value="bHLH_dom"/>
</dbReference>
<dbReference type="PANTHER" id="PTHR45959:SF59">
    <property type="entry name" value="BHLH DOMAIN-CONTAINING PROTEIN"/>
    <property type="match status" value="1"/>
</dbReference>
<dbReference type="SUPFAM" id="SSF47459">
    <property type="entry name" value="HLH, helix-loop-helix DNA-binding domain"/>
    <property type="match status" value="1"/>
</dbReference>
<evidence type="ECO:0000256" key="4">
    <source>
        <dbReference type="ARBA" id="ARBA00023163"/>
    </source>
</evidence>
<keyword evidence="5" id="KW-0539">Nucleus</keyword>
<evidence type="ECO:0000256" key="7">
    <source>
        <dbReference type="SAM" id="MobiDB-lite"/>
    </source>
</evidence>
<feature type="domain" description="BHLH" evidence="8">
    <location>
        <begin position="148"/>
        <end position="197"/>
    </location>
</feature>
<dbReference type="Pfam" id="PF00010">
    <property type="entry name" value="HLH"/>
    <property type="match status" value="1"/>
</dbReference>
<dbReference type="PROSITE" id="PS50888">
    <property type="entry name" value="BHLH"/>
    <property type="match status" value="1"/>
</dbReference>
<organism evidence="9 10">
    <name type="scientific">Ananas comosus</name>
    <name type="common">Pineapple</name>
    <name type="synonym">Ananas ananas</name>
    <dbReference type="NCBI Taxonomy" id="4615"/>
    <lineage>
        <taxon>Eukaryota</taxon>
        <taxon>Viridiplantae</taxon>
        <taxon>Streptophyta</taxon>
        <taxon>Embryophyta</taxon>
        <taxon>Tracheophyta</taxon>
        <taxon>Spermatophyta</taxon>
        <taxon>Magnoliopsida</taxon>
        <taxon>Liliopsida</taxon>
        <taxon>Poales</taxon>
        <taxon>Bromeliaceae</taxon>
        <taxon>Bromelioideae</taxon>
        <taxon>Ananas</taxon>
    </lineage>
</organism>
<evidence type="ECO:0000256" key="6">
    <source>
        <dbReference type="SAM" id="Coils"/>
    </source>
</evidence>
<accession>A0A6P5G8P3</accession>
<protein>
    <submittedName>
        <fullName evidence="10">Transcription factor NAI1-like isoform X1</fullName>
    </submittedName>
</protein>
<keyword evidence="3" id="KW-0805">Transcription regulation</keyword>
<dbReference type="RefSeq" id="XP_020104981.1">
    <property type="nucleotide sequence ID" value="XM_020249392.1"/>
</dbReference>
<dbReference type="InterPro" id="IPR054502">
    <property type="entry name" value="bHLH-TF_ACT-like_plant"/>
</dbReference>
<sequence>MDLSSWLSELESEEPTFMYQPHDMGSMDPLSLVDEENSPFPVENYAPDYCFDPSFSGSSSSPTSLRFNPSMNAVKTEGPPTAAASAASASSNILSFGGDDHLLRPILNSDHHSGAATMYSHGVVGKDETIDFQQRERSSKGSSRASYCTAQEHVIAERKRREKLAQQFIALSAMIPDLKKTDKASLLGGAIDHLKQLEEKVKVLEEQATRKTTESTILLKNSHAISNASSADHETLPKVEATLQGKTLLLRIHCEKRKGVLVMILSEIEKMSLTVVNTSVVPFEGSSLHITATAQIEEGFSTTVDDLVKNLSLALSQFK</sequence>
<feature type="region of interest" description="Disordered" evidence="7">
    <location>
        <begin position="61"/>
        <end position="86"/>
    </location>
</feature>
<dbReference type="AlphaFoldDB" id="A0A6P5G8P3"/>
<dbReference type="GeneID" id="109721667"/>
<reference evidence="10" key="2">
    <citation type="submission" date="2025-08" db="UniProtKB">
        <authorList>
            <consortium name="RefSeq"/>
        </authorList>
    </citation>
    <scope>IDENTIFICATION</scope>
    <source>
        <tissue evidence="10">Leaf</tissue>
    </source>
</reference>
<dbReference type="OrthoDB" id="650644at2759"/>
<evidence type="ECO:0000313" key="10">
    <source>
        <dbReference type="RefSeq" id="XP_020104981.1"/>
    </source>
</evidence>
<dbReference type="InterPro" id="IPR036638">
    <property type="entry name" value="HLH_DNA-bd_sf"/>
</dbReference>
<dbReference type="Pfam" id="PF22754">
    <property type="entry name" value="bHLH-TF_ACT-like_plant"/>
    <property type="match status" value="1"/>
</dbReference>
<name>A0A6P5G8P3_ANACO</name>
<dbReference type="InterPro" id="IPR052610">
    <property type="entry name" value="bHLH_transcription_regulator"/>
</dbReference>
<proteinExistence type="inferred from homology"/>
<keyword evidence="9" id="KW-1185">Reference proteome</keyword>
<keyword evidence="6" id="KW-0175">Coiled coil</keyword>